<comment type="caution">
    <text evidence="12">The sequence shown here is derived from an EMBL/GenBank/DDBJ whole genome shotgun (WGS) entry which is preliminary data.</text>
</comment>
<keyword evidence="8" id="KW-0539">Nucleus</keyword>
<dbReference type="FunFam" id="3.30.160.60:FF:000384">
    <property type="entry name" value="Zinc finger protein 550"/>
    <property type="match status" value="1"/>
</dbReference>
<evidence type="ECO:0000256" key="3">
    <source>
        <dbReference type="ARBA" id="ARBA00022723"/>
    </source>
</evidence>
<dbReference type="Proteomes" id="UP000299084">
    <property type="component" value="Unassembled WGS sequence"/>
</dbReference>
<dbReference type="SUPFAM" id="SSF57667">
    <property type="entry name" value="beta-beta-alpha zinc fingers"/>
    <property type="match status" value="1"/>
</dbReference>
<dbReference type="PANTHER" id="PTHR23232:SF142">
    <property type="entry name" value="GASTRULA ZINC FINGER PROTEIN XLCGF57.1-LIKE-RELATED"/>
    <property type="match status" value="1"/>
</dbReference>
<dbReference type="PANTHER" id="PTHR23232">
    <property type="entry name" value="KRAB DOMAIN C2H2 ZINC FINGER"/>
    <property type="match status" value="1"/>
</dbReference>
<gene>
    <name evidence="12" type="ORF">Cadr_000023000</name>
</gene>
<dbReference type="GO" id="GO:0005634">
    <property type="term" value="C:nucleus"/>
    <property type="evidence" value="ECO:0007669"/>
    <property type="project" value="UniProtKB-SubCell"/>
</dbReference>
<evidence type="ECO:0000256" key="5">
    <source>
        <dbReference type="ARBA" id="ARBA00022771"/>
    </source>
</evidence>
<sequence>MGRESRSSSITLFPLQLCLPLDKLRDPMMAVRQLLPGGPQVLVSFEDVAVLLSREEWGHLGPAQKGLYRDVMLETYRNLVSLGLQGSKPDVISRLEQGEEPWAPHSPRFEGSWVWRHRSQECGKTFSQSSTLIQHQRVHNGLKPHECSQCGKAFNRSSNLIHHQKVHTGEKPYTCVELRCEIPPLPLSLVAGCSLRSYLRILL</sequence>
<comment type="similarity">
    <text evidence="2">Belongs to the krueppel C2H2-type zinc-finger protein family.</text>
</comment>
<evidence type="ECO:0000256" key="1">
    <source>
        <dbReference type="ARBA" id="ARBA00004123"/>
    </source>
</evidence>
<dbReference type="AlphaFoldDB" id="A0A5N4CHJ9"/>
<dbReference type="InterPro" id="IPR001909">
    <property type="entry name" value="KRAB"/>
</dbReference>
<dbReference type="GO" id="GO:0006355">
    <property type="term" value="P:regulation of DNA-templated transcription"/>
    <property type="evidence" value="ECO:0007669"/>
    <property type="project" value="InterPro"/>
</dbReference>
<organism evidence="12 13">
    <name type="scientific">Camelus dromedarius</name>
    <name type="common">Dromedary</name>
    <name type="synonym">Arabian camel</name>
    <dbReference type="NCBI Taxonomy" id="9838"/>
    <lineage>
        <taxon>Eukaryota</taxon>
        <taxon>Metazoa</taxon>
        <taxon>Chordata</taxon>
        <taxon>Craniata</taxon>
        <taxon>Vertebrata</taxon>
        <taxon>Euteleostomi</taxon>
        <taxon>Mammalia</taxon>
        <taxon>Eutheria</taxon>
        <taxon>Laurasiatheria</taxon>
        <taxon>Artiodactyla</taxon>
        <taxon>Tylopoda</taxon>
        <taxon>Camelidae</taxon>
        <taxon>Camelus</taxon>
    </lineage>
</organism>
<evidence type="ECO:0000256" key="7">
    <source>
        <dbReference type="ARBA" id="ARBA00023125"/>
    </source>
</evidence>
<feature type="domain" description="C2H2-type" evidence="10">
    <location>
        <begin position="145"/>
        <end position="172"/>
    </location>
</feature>
<evidence type="ECO:0000313" key="13">
    <source>
        <dbReference type="Proteomes" id="UP000299084"/>
    </source>
</evidence>
<evidence type="ECO:0000259" key="10">
    <source>
        <dbReference type="PROSITE" id="PS50157"/>
    </source>
</evidence>
<evidence type="ECO:0000256" key="8">
    <source>
        <dbReference type="ARBA" id="ARBA00023242"/>
    </source>
</evidence>
<dbReference type="Pfam" id="PF01352">
    <property type="entry name" value="KRAB"/>
    <property type="match status" value="1"/>
</dbReference>
<reference evidence="12 13" key="1">
    <citation type="journal article" date="2019" name="Mol. Ecol. Resour.">
        <title>Improving Illumina assemblies with Hi-C and long reads: an example with the North African dromedary.</title>
        <authorList>
            <person name="Elbers J.P."/>
            <person name="Rogers M.F."/>
            <person name="Perelman P.L."/>
            <person name="Proskuryakova A.A."/>
            <person name="Serdyukova N.A."/>
            <person name="Johnson W.E."/>
            <person name="Horin P."/>
            <person name="Corander J."/>
            <person name="Murphy D."/>
            <person name="Burger P.A."/>
        </authorList>
    </citation>
    <scope>NUCLEOTIDE SEQUENCE [LARGE SCALE GENOMIC DNA]</scope>
    <source>
        <strain evidence="12">Drom800</strain>
        <tissue evidence="12">Blood</tissue>
    </source>
</reference>
<feature type="domain" description="KRAB" evidence="11">
    <location>
        <begin position="43"/>
        <end position="114"/>
    </location>
</feature>
<keyword evidence="5 9" id="KW-0863">Zinc-finger</keyword>
<dbReference type="PROSITE" id="PS50805">
    <property type="entry name" value="KRAB"/>
    <property type="match status" value="1"/>
</dbReference>
<evidence type="ECO:0000256" key="2">
    <source>
        <dbReference type="ARBA" id="ARBA00006991"/>
    </source>
</evidence>
<dbReference type="CDD" id="cd07765">
    <property type="entry name" value="KRAB_A-box"/>
    <property type="match status" value="1"/>
</dbReference>
<dbReference type="InterPro" id="IPR036051">
    <property type="entry name" value="KRAB_dom_sf"/>
</dbReference>
<evidence type="ECO:0000256" key="4">
    <source>
        <dbReference type="ARBA" id="ARBA00022737"/>
    </source>
</evidence>
<keyword evidence="4" id="KW-0677">Repeat</keyword>
<keyword evidence="7" id="KW-0238">DNA-binding</keyword>
<dbReference type="GO" id="GO:0008270">
    <property type="term" value="F:zinc ion binding"/>
    <property type="evidence" value="ECO:0007669"/>
    <property type="project" value="UniProtKB-KW"/>
</dbReference>
<keyword evidence="6" id="KW-0862">Zinc</keyword>
<proteinExistence type="inferred from homology"/>
<evidence type="ECO:0000256" key="6">
    <source>
        <dbReference type="ARBA" id="ARBA00022833"/>
    </source>
</evidence>
<dbReference type="InterPro" id="IPR036236">
    <property type="entry name" value="Znf_C2H2_sf"/>
</dbReference>
<keyword evidence="3" id="KW-0479">Metal-binding</keyword>
<comment type="subcellular location">
    <subcellularLocation>
        <location evidence="1">Nucleus</location>
    </subcellularLocation>
</comment>
<dbReference type="InterPro" id="IPR013087">
    <property type="entry name" value="Znf_C2H2_type"/>
</dbReference>
<evidence type="ECO:0000313" key="12">
    <source>
        <dbReference type="EMBL" id="KAB1257844.1"/>
    </source>
</evidence>
<dbReference type="SUPFAM" id="SSF109640">
    <property type="entry name" value="KRAB domain (Kruppel-associated box)"/>
    <property type="match status" value="1"/>
</dbReference>
<dbReference type="Gene3D" id="3.30.160.60">
    <property type="entry name" value="Classic Zinc Finger"/>
    <property type="match status" value="2"/>
</dbReference>
<dbReference type="EMBL" id="JWIN03000025">
    <property type="protein sequence ID" value="KAB1257844.1"/>
    <property type="molecule type" value="Genomic_DNA"/>
</dbReference>
<dbReference type="FunFam" id="3.30.160.60:FF:000047">
    <property type="entry name" value="zinc finger protein OZF"/>
    <property type="match status" value="1"/>
</dbReference>
<dbReference type="GO" id="GO:1990837">
    <property type="term" value="F:sequence-specific double-stranded DNA binding"/>
    <property type="evidence" value="ECO:0007669"/>
    <property type="project" value="UniProtKB-ARBA"/>
</dbReference>
<dbReference type="SMART" id="SM00355">
    <property type="entry name" value="ZnF_C2H2"/>
    <property type="match status" value="2"/>
</dbReference>
<dbReference type="PROSITE" id="PS50157">
    <property type="entry name" value="ZINC_FINGER_C2H2_2"/>
    <property type="match status" value="2"/>
</dbReference>
<dbReference type="Gene3D" id="6.10.140.140">
    <property type="match status" value="1"/>
</dbReference>
<protein>
    <submittedName>
        <fullName evidence="12">Zinc finger protein 252</fullName>
    </submittedName>
</protein>
<dbReference type="PROSITE" id="PS00028">
    <property type="entry name" value="ZINC_FINGER_C2H2_1"/>
    <property type="match status" value="1"/>
</dbReference>
<evidence type="ECO:0000256" key="9">
    <source>
        <dbReference type="PROSITE-ProRule" id="PRU00042"/>
    </source>
</evidence>
<feature type="domain" description="C2H2-type" evidence="10">
    <location>
        <begin position="117"/>
        <end position="144"/>
    </location>
</feature>
<evidence type="ECO:0000259" key="11">
    <source>
        <dbReference type="PROSITE" id="PS50805"/>
    </source>
</evidence>
<keyword evidence="13" id="KW-1185">Reference proteome</keyword>
<name>A0A5N4CHJ9_CAMDR</name>
<accession>A0A5N4CHJ9</accession>
<dbReference type="InterPro" id="IPR050169">
    <property type="entry name" value="Krueppel_C2H2_ZnF"/>
</dbReference>
<dbReference type="SMART" id="SM00349">
    <property type="entry name" value="KRAB"/>
    <property type="match status" value="1"/>
</dbReference>
<dbReference type="Pfam" id="PF00096">
    <property type="entry name" value="zf-C2H2"/>
    <property type="match status" value="2"/>
</dbReference>